<reference evidence="2" key="1">
    <citation type="submission" date="2016-10" db="EMBL/GenBank/DDBJ databases">
        <title>Comparative genomics uncovers the prolific and rare metabolic potential of the cyanobacterial genus Moorea.</title>
        <authorList>
            <person name="Leao T."/>
            <person name="Castelao G."/>
            <person name="Korobeynikov A."/>
            <person name="Monroe E.A."/>
            <person name="Podell S."/>
            <person name="Glukhov E."/>
            <person name="Allen E."/>
            <person name="Gerwick W.H."/>
            <person name="Gerwick L."/>
        </authorList>
    </citation>
    <scope>NUCLEOTIDE SEQUENCE [LARGE SCALE GENOMIC DNA]</scope>
    <source>
        <strain evidence="2">JHB</strain>
    </source>
</reference>
<accession>A0A1D9FWM6</accession>
<dbReference type="Proteomes" id="UP000176944">
    <property type="component" value="Chromosome"/>
</dbReference>
<organism evidence="1 2">
    <name type="scientific">Moorena producens (strain JHB)</name>
    <dbReference type="NCBI Taxonomy" id="1454205"/>
    <lineage>
        <taxon>Bacteria</taxon>
        <taxon>Bacillati</taxon>
        <taxon>Cyanobacteriota</taxon>
        <taxon>Cyanophyceae</taxon>
        <taxon>Coleofasciculales</taxon>
        <taxon>Coleofasciculaceae</taxon>
        <taxon>Moorena</taxon>
    </lineage>
</organism>
<dbReference type="EMBL" id="CP017708">
    <property type="protein sequence ID" value="AOY79723.1"/>
    <property type="molecule type" value="Genomic_DNA"/>
</dbReference>
<sequence>MISHWWGAVSIQRSAVSSQQSAVSSKLSVTQIKQMLTGFLDAKREWGKPPRPRCIAYSKAVIVGCP</sequence>
<evidence type="ECO:0000313" key="1">
    <source>
        <dbReference type="EMBL" id="AOY79723.1"/>
    </source>
</evidence>
<name>A0A1D9FWM6_MOOP1</name>
<proteinExistence type="predicted"/>
<gene>
    <name evidence="1" type="ORF">BJP36_07065</name>
</gene>
<dbReference type="AlphaFoldDB" id="A0A1D9FWM6"/>
<protein>
    <submittedName>
        <fullName evidence="1">Uncharacterized protein</fullName>
    </submittedName>
</protein>
<evidence type="ECO:0000313" key="2">
    <source>
        <dbReference type="Proteomes" id="UP000176944"/>
    </source>
</evidence>